<dbReference type="Pfam" id="PF13489">
    <property type="entry name" value="Methyltransf_23"/>
    <property type="match status" value="1"/>
</dbReference>
<dbReference type="AlphaFoldDB" id="A0A1R0H3K1"/>
<dbReference type="GO" id="GO:0005739">
    <property type="term" value="C:mitochondrion"/>
    <property type="evidence" value="ECO:0007669"/>
    <property type="project" value="TreeGrafter"/>
</dbReference>
<gene>
    <name evidence="4" type="ORF">AYI68_g2134</name>
</gene>
<protein>
    <submittedName>
        <fullName evidence="4">NADH dehydrogenase [ubiquinone] 1 alpha subcomplex assembly factor 5</fullName>
    </submittedName>
</protein>
<evidence type="ECO:0000313" key="4">
    <source>
        <dbReference type="EMBL" id="OLY83716.1"/>
    </source>
</evidence>
<evidence type="ECO:0000256" key="3">
    <source>
        <dbReference type="SAM" id="MobiDB-lite"/>
    </source>
</evidence>
<dbReference type="Proteomes" id="UP000187455">
    <property type="component" value="Unassembled WGS sequence"/>
</dbReference>
<dbReference type="GO" id="GO:0032981">
    <property type="term" value="P:mitochondrial respiratory chain complex I assembly"/>
    <property type="evidence" value="ECO:0007669"/>
    <property type="project" value="TreeGrafter"/>
</dbReference>
<dbReference type="InterPro" id="IPR050602">
    <property type="entry name" value="Malonyl-ACP_OMT"/>
</dbReference>
<comment type="caution">
    <text evidence="4">The sequence shown here is derived from an EMBL/GenBank/DDBJ whole genome shotgun (WGS) entry which is preliminary data.</text>
</comment>
<sequence>MHKDRAASNVDESRQVDYIKDEVATRLVDRLLDIKRKFGTIVEVGAGCGHIAKSIDSDIADTLIMCENSGKFSVKIKFSFNFWNIDKMFNPTSKFIENSLNRDSNVKYDVKVERRKMDEEIPDFEENSCEAIVSNLSLHWVNDLVGSLIKIRSALIPDGVFLASLFGGDTLFELRTSLQLAEQERLGGISPHISPMVDPSDMGGLLTRAGLSIPTVDVDKIIVNYPSMFHLMADLNAMGEGNAIMKRPRTIRRSTLYAAASIYKELYGNEDGSIQATFEIVYIIGWKPDPSQPKPLKRGSAEVSMKSVLE</sequence>
<dbReference type="EMBL" id="LSSL01000778">
    <property type="protein sequence ID" value="OLY83716.1"/>
    <property type="molecule type" value="Genomic_DNA"/>
</dbReference>
<keyword evidence="2" id="KW-0808">Transferase</keyword>
<proteinExistence type="predicted"/>
<dbReference type="SUPFAM" id="SSF53335">
    <property type="entry name" value="S-adenosyl-L-methionine-dependent methyltransferases"/>
    <property type="match status" value="1"/>
</dbReference>
<dbReference type="GO" id="GO:0032259">
    <property type="term" value="P:methylation"/>
    <property type="evidence" value="ECO:0007669"/>
    <property type="project" value="UniProtKB-KW"/>
</dbReference>
<evidence type="ECO:0000256" key="1">
    <source>
        <dbReference type="ARBA" id="ARBA00022603"/>
    </source>
</evidence>
<organism evidence="4 5">
    <name type="scientific">Smittium mucronatum</name>
    <dbReference type="NCBI Taxonomy" id="133383"/>
    <lineage>
        <taxon>Eukaryota</taxon>
        <taxon>Fungi</taxon>
        <taxon>Fungi incertae sedis</taxon>
        <taxon>Zoopagomycota</taxon>
        <taxon>Kickxellomycotina</taxon>
        <taxon>Harpellomycetes</taxon>
        <taxon>Harpellales</taxon>
        <taxon>Legeriomycetaceae</taxon>
        <taxon>Smittium</taxon>
    </lineage>
</organism>
<keyword evidence="4" id="KW-0830">Ubiquinone</keyword>
<accession>A0A1R0H3K1</accession>
<name>A0A1R0H3K1_9FUNG</name>
<evidence type="ECO:0000256" key="2">
    <source>
        <dbReference type="ARBA" id="ARBA00022679"/>
    </source>
</evidence>
<dbReference type="PANTHER" id="PTHR13090">
    <property type="entry name" value="ARGININE-HYDROXYLASE NDUFAF5, MITOCHONDRIAL"/>
    <property type="match status" value="1"/>
</dbReference>
<dbReference type="PANTHER" id="PTHR13090:SF1">
    <property type="entry name" value="ARGININE-HYDROXYLASE NDUFAF5, MITOCHONDRIAL"/>
    <property type="match status" value="1"/>
</dbReference>
<keyword evidence="5" id="KW-1185">Reference proteome</keyword>
<evidence type="ECO:0000313" key="5">
    <source>
        <dbReference type="Proteomes" id="UP000187455"/>
    </source>
</evidence>
<dbReference type="Gene3D" id="3.40.50.150">
    <property type="entry name" value="Vaccinia Virus protein VP39"/>
    <property type="match status" value="1"/>
</dbReference>
<reference evidence="4 5" key="1">
    <citation type="journal article" date="2016" name="Mol. Biol. Evol.">
        <title>Genome-Wide Survey of Gut Fungi (Harpellales) Reveals the First Horizontally Transferred Ubiquitin Gene from a Mosquito Host.</title>
        <authorList>
            <person name="Wang Y."/>
            <person name="White M.M."/>
            <person name="Kvist S."/>
            <person name="Moncalvo J.M."/>
        </authorList>
    </citation>
    <scope>NUCLEOTIDE SEQUENCE [LARGE SCALE GENOMIC DNA]</scope>
    <source>
        <strain evidence="4 5">ALG-7-W6</strain>
    </source>
</reference>
<feature type="region of interest" description="Disordered" evidence="3">
    <location>
        <begin position="291"/>
        <end position="310"/>
    </location>
</feature>
<dbReference type="OrthoDB" id="16816at2759"/>
<dbReference type="InterPro" id="IPR029063">
    <property type="entry name" value="SAM-dependent_MTases_sf"/>
</dbReference>
<dbReference type="CDD" id="cd02440">
    <property type="entry name" value="AdoMet_MTases"/>
    <property type="match status" value="1"/>
</dbReference>
<keyword evidence="1" id="KW-0489">Methyltransferase</keyword>
<dbReference type="GO" id="GO:0008168">
    <property type="term" value="F:methyltransferase activity"/>
    <property type="evidence" value="ECO:0007669"/>
    <property type="project" value="UniProtKB-KW"/>
</dbReference>
<dbReference type="STRING" id="133383.A0A1R0H3K1"/>